<dbReference type="InterPro" id="IPR001486">
    <property type="entry name" value="Hemoglobin_trunc"/>
</dbReference>
<evidence type="ECO:0000313" key="6">
    <source>
        <dbReference type="EMBL" id="QDV30883.1"/>
    </source>
</evidence>
<organism evidence="6 7">
    <name type="scientific">Planctopirus ephydatiae</name>
    <dbReference type="NCBI Taxonomy" id="2528019"/>
    <lineage>
        <taxon>Bacteria</taxon>
        <taxon>Pseudomonadati</taxon>
        <taxon>Planctomycetota</taxon>
        <taxon>Planctomycetia</taxon>
        <taxon>Planctomycetales</taxon>
        <taxon>Planctomycetaceae</taxon>
        <taxon>Planctopirus</taxon>
    </lineage>
</organism>
<dbReference type="SUPFAM" id="SSF46458">
    <property type="entry name" value="Globin-like"/>
    <property type="match status" value="1"/>
</dbReference>
<dbReference type="PANTHER" id="PTHR47366">
    <property type="entry name" value="TWO-ON-TWO HEMOGLOBIN-3"/>
    <property type="match status" value="1"/>
</dbReference>
<keyword evidence="3" id="KW-0479">Metal-binding</keyword>
<comment type="similarity">
    <text evidence="5">Belongs to the truncated hemoglobin family. Group II subfamily.</text>
</comment>
<evidence type="ECO:0000256" key="1">
    <source>
        <dbReference type="ARBA" id="ARBA00022448"/>
    </source>
</evidence>
<dbReference type="GO" id="GO:0046872">
    <property type="term" value="F:metal ion binding"/>
    <property type="evidence" value="ECO:0007669"/>
    <property type="project" value="UniProtKB-KW"/>
</dbReference>
<dbReference type="Proteomes" id="UP000315349">
    <property type="component" value="Chromosome"/>
</dbReference>
<keyword evidence="2" id="KW-0349">Heme</keyword>
<dbReference type="PANTHER" id="PTHR47366:SF1">
    <property type="entry name" value="TWO-ON-TWO HEMOGLOBIN-3"/>
    <property type="match status" value="1"/>
</dbReference>
<dbReference type="InterPro" id="IPR012292">
    <property type="entry name" value="Globin/Proto"/>
</dbReference>
<keyword evidence="1" id="KW-0813">Transport</keyword>
<accession>A0A518GQJ3</accession>
<evidence type="ECO:0000256" key="4">
    <source>
        <dbReference type="ARBA" id="ARBA00023004"/>
    </source>
</evidence>
<dbReference type="GO" id="GO:0020037">
    <property type="term" value="F:heme binding"/>
    <property type="evidence" value="ECO:0007669"/>
    <property type="project" value="InterPro"/>
</dbReference>
<dbReference type="GO" id="GO:0005344">
    <property type="term" value="F:oxygen carrier activity"/>
    <property type="evidence" value="ECO:0007669"/>
    <property type="project" value="InterPro"/>
</dbReference>
<name>A0A518GQJ3_9PLAN</name>
<dbReference type="GO" id="GO:0019825">
    <property type="term" value="F:oxygen binding"/>
    <property type="evidence" value="ECO:0007669"/>
    <property type="project" value="InterPro"/>
</dbReference>
<sequence length="164" mass="18353">MRNRLVSARDGMTELTGTTVVSMGSRIRLSEPAVPPVDLPSTVIPAIGEPVIRQLVHAFYQRVQHDALVGGMYPPNEWEAAETRLADFLVYRLGGSQDYLTKRGAPRLRMRHASFAITPAARNRWMELMTEALAEVPLPQPYANIVTQFLSETATFLINRTHSH</sequence>
<protein>
    <submittedName>
        <fullName evidence="6">Group 2 truncated hemoglobin GlbO</fullName>
    </submittedName>
</protein>
<evidence type="ECO:0000313" key="7">
    <source>
        <dbReference type="Proteomes" id="UP000315349"/>
    </source>
</evidence>
<dbReference type="AlphaFoldDB" id="A0A518GQJ3"/>
<dbReference type="KEGG" id="peh:Spb1_28180"/>
<dbReference type="EMBL" id="CP036299">
    <property type="protein sequence ID" value="QDV30883.1"/>
    <property type="molecule type" value="Genomic_DNA"/>
</dbReference>
<dbReference type="InterPro" id="IPR009050">
    <property type="entry name" value="Globin-like_sf"/>
</dbReference>
<dbReference type="RefSeq" id="WP_246128226.1">
    <property type="nucleotide sequence ID" value="NZ_CP036299.1"/>
</dbReference>
<dbReference type="Pfam" id="PF01152">
    <property type="entry name" value="Bac_globin"/>
    <property type="match status" value="1"/>
</dbReference>
<evidence type="ECO:0000256" key="2">
    <source>
        <dbReference type="ARBA" id="ARBA00022617"/>
    </source>
</evidence>
<keyword evidence="4" id="KW-0408">Iron</keyword>
<dbReference type="InterPro" id="IPR044203">
    <property type="entry name" value="GlbO/GLB3-like"/>
</dbReference>
<reference evidence="6 7" key="1">
    <citation type="submission" date="2019-02" db="EMBL/GenBank/DDBJ databases">
        <title>Deep-cultivation of Planctomycetes and their phenomic and genomic characterization uncovers novel biology.</title>
        <authorList>
            <person name="Wiegand S."/>
            <person name="Jogler M."/>
            <person name="Boedeker C."/>
            <person name="Pinto D."/>
            <person name="Vollmers J."/>
            <person name="Rivas-Marin E."/>
            <person name="Kohn T."/>
            <person name="Peeters S.H."/>
            <person name="Heuer A."/>
            <person name="Rast P."/>
            <person name="Oberbeckmann S."/>
            <person name="Bunk B."/>
            <person name="Jeske O."/>
            <person name="Meyerdierks A."/>
            <person name="Storesund J.E."/>
            <person name="Kallscheuer N."/>
            <person name="Luecker S."/>
            <person name="Lage O.M."/>
            <person name="Pohl T."/>
            <person name="Merkel B.J."/>
            <person name="Hornburger P."/>
            <person name="Mueller R.-W."/>
            <person name="Bruemmer F."/>
            <person name="Labrenz M."/>
            <person name="Spormann A.M."/>
            <person name="Op den Camp H."/>
            <person name="Overmann J."/>
            <person name="Amann R."/>
            <person name="Jetten M.S.M."/>
            <person name="Mascher T."/>
            <person name="Medema M.H."/>
            <person name="Devos D.P."/>
            <person name="Kaster A.-K."/>
            <person name="Ovreas L."/>
            <person name="Rohde M."/>
            <person name="Galperin M.Y."/>
            <person name="Jogler C."/>
        </authorList>
    </citation>
    <scope>NUCLEOTIDE SEQUENCE [LARGE SCALE GENOMIC DNA]</scope>
    <source>
        <strain evidence="6 7">Spb1</strain>
    </source>
</reference>
<evidence type="ECO:0000256" key="3">
    <source>
        <dbReference type="ARBA" id="ARBA00022723"/>
    </source>
</evidence>
<gene>
    <name evidence="6" type="primary">glbO</name>
    <name evidence="6" type="ORF">Spb1_28180</name>
</gene>
<evidence type="ECO:0000256" key="5">
    <source>
        <dbReference type="ARBA" id="ARBA00034496"/>
    </source>
</evidence>
<proteinExistence type="inferred from homology"/>
<keyword evidence="7" id="KW-1185">Reference proteome</keyword>
<dbReference type="Gene3D" id="1.10.490.10">
    <property type="entry name" value="Globins"/>
    <property type="match status" value="1"/>
</dbReference>